<accession>A0A9W8CG44</accession>
<evidence type="ECO:0000313" key="3">
    <source>
        <dbReference type="Proteomes" id="UP001164776"/>
    </source>
</evidence>
<proteinExistence type="predicted"/>
<dbReference type="EMBL" id="MU629524">
    <property type="protein sequence ID" value="KAJ1256376.1"/>
    <property type="molecule type" value="Genomic_DNA"/>
</dbReference>
<evidence type="ECO:0000313" key="2">
    <source>
        <dbReference type="EMBL" id="KAJ1256376.1"/>
    </source>
</evidence>
<evidence type="ECO:0000259" key="1">
    <source>
        <dbReference type="Pfam" id="PF04782"/>
    </source>
</evidence>
<comment type="caution">
    <text evidence="2">The sequence shown here is derived from an EMBL/GenBank/DDBJ whole genome shotgun (WGS) entry which is preliminary data.</text>
</comment>
<dbReference type="Pfam" id="PF04782">
    <property type="entry name" value="DUF632"/>
    <property type="match status" value="1"/>
</dbReference>
<name>A0A9W8CG44_9POAL</name>
<dbReference type="InterPro" id="IPR006867">
    <property type="entry name" value="DUF632"/>
</dbReference>
<organism evidence="2 3">
    <name type="scientific">Paspalum vaginatum</name>
    <name type="common">seashore paspalum</name>
    <dbReference type="NCBI Taxonomy" id="158149"/>
    <lineage>
        <taxon>Eukaryota</taxon>
        <taxon>Viridiplantae</taxon>
        <taxon>Streptophyta</taxon>
        <taxon>Embryophyta</taxon>
        <taxon>Tracheophyta</taxon>
        <taxon>Spermatophyta</taxon>
        <taxon>Magnoliopsida</taxon>
        <taxon>Liliopsida</taxon>
        <taxon>Poales</taxon>
        <taxon>Poaceae</taxon>
        <taxon>PACMAD clade</taxon>
        <taxon>Panicoideae</taxon>
        <taxon>Andropogonodae</taxon>
        <taxon>Paspaleae</taxon>
        <taxon>Paspalinae</taxon>
        <taxon>Paspalum</taxon>
    </lineage>
</organism>
<feature type="domain" description="DUF632" evidence="1">
    <location>
        <begin position="1"/>
        <end position="116"/>
    </location>
</feature>
<sequence length="131" mass="14594">MSQAKNIDSTMAAAKLSESHMDLVKQLEFQMMDMTTSFATWFSGRRATLSLSVSGSRRGGGLKHELEATEDGMVPFSLARQRAPTIFTIFYSWTTNLGRISNTKVVGTMRALISNVWGLWRSTCQSEGRMC</sequence>
<dbReference type="AlphaFoldDB" id="A0A9W8CG44"/>
<protein>
    <recommendedName>
        <fullName evidence="1">DUF632 domain-containing protein</fullName>
    </recommendedName>
</protein>
<reference evidence="2 3" key="1">
    <citation type="submission" date="2022-10" db="EMBL/GenBank/DDBJ databases">
        <title>WGS assembly of Paspalum vaginatum 540-79.</title>
        <authorList>
            <person name="Sun G."/>
            <person name="Wase N."/>
            <person name="Shu S."/>
            <person name="Jenkins J."/>
            <person name="Zhou B."/>
            <person name="Torres-Rodriguez J."/>
            <person name="Chen C."/>
            <person name="Sandor L."/>
            <person name="Plott C."/>
            <person name="Yoshinga Y."/>
            <person name="Daum C."/>
            <person name="Qi P."/>
            <person name="Barry K."/>
            <person name="Lipzen A."/>
            <person name="Berry L."/>
            <person name="Pedersen C."/>
            <person name="Gottilla T."/>
            <person name="Foltz A."/>
            <person name="Yu H."/>
            <person name="O'Malley R."/>
            <person name="Zhang C."/>
            <person name="Devos K."/>
            <person name="Sigmon B."/>
            <person name="Yu B."/>
            <person name="Obata T."/>
            <person name="Schmutz J."/>
            <person name="Schnable J."/>
        </authorList>
    </citation>
    <scope>NUCLEOTIDE SEQUENCE [LARGE SCALE GENOMIC DNA]</scope>
    <source>
        <strain evidence="3">cv. 540-79</strain>
    </source>
</reference>
<dbReference type="OrthoDB" id="658187at2759"/>
<gene>
    <name evidence="2" type="ORF">BS78_K038700</name>
</gene>
<keyword evidence="3" id="KW-1185">Reference proteome</keyword>
<dbReference type="Proteomes" id="UP001164776">
    <property type="component" value="Unassembled WGS sequence"/>
</dbReference>